<keyword evidence="1" id="KW-0812">Transmembrane</keyword>
<proteinExistence type="predicted"/>
<keyword evidence="3" id="KW-1185">Reference proteome</keyword>
<evidence type="ECO:0000256" key="1">
    <source>
        <dbReference type="SAM" id="Phobius"/>
    </source>
</evidence>
<keyword evidence="1" id="KW-1133">Transmembrane helix</keyword>
<evidence type="ECO:0000313" key="3">
    <source>
        <dbReference type="Proteomes" id="UP000185999"/>
    </source>
</evidence>
<dbReference type="Proteomes" id="UP000185999">
    <property type="component" value="Unassembled WGS sequence"/>
</dbReference>
<organism evidence="2 3">
    <name type="scientific">Neptunomonas antarctica</name>
    <dbReference type="NCBI Taxonomy" id="619304"/>
    <lineage>
        <taxon>Bacteria</taxon>
        <taxon>Pseudomonadati</taxon>
        <taxon>Pseudomonadota</taxon>
        <taxon>Gammaproteobacteria</taxon>
        <taxon>Oceanospirillales</taxon>
        <taxon>Oceanospirillaceae</taxon>
        <taxon>Neptunomonas</taxon>
    </lineage>
</organism>
<dbReference type="EMBL" id="FTOE01000015">
    <property type="protein sequence ID" value="SIT10489.1"/>
    <property type="molecule type" value="Genomic_DNA"/>
</dbReference>
<dbReference type="AlphaFoldDB" id="A0A1N7PJD4"/>
<name>A0A1N7PJD4_9GAMM</name>
<evidence type="ECO:0000313" key="2">
    <source>
        <dbReference type="EMBL" id="SIT10489.1"/>
    </source>
</evidence>
<accession>A0A1N7PJD4</accession>
<sequence>MFGVDKYNLISFVPSVAVIGVSIVLVFVGIGVLKKMMAQDAAKAAARDAE</sequence>
<gene>
    <name evidence="2" type="ORF">SAMN05421760_11546</name>
</gene>
<dbReference type="RefSeq" id="WP_179078952.1">
    <property type="nucleotide sequence ID" value="NZ_FTOE01000015.1"/>
</dbReference>
<protein>
    <submittedName>
        <fullName evidence="2">Uncharacterized protein</fullName>
    </submittedName>
</protein>
<dbReference type="STRING" id="619304.SAMN05421760_11546"/>
<reference evidence="3" key="1">
    <citation type="submission" date="2017-01" db="EMBL/GenBank/DDBJ databases">
        <authorList>
            <person name="Varghese N."/>
            <person name="Submissions S."/>
        </authorList>
    </citation>
    <scope>NUCLEOTIDE SEQUENCE [LARGE SCALE GENOMIC DNA]</scope>
    <source>
        <strain evidence="3">DSM 22306</strain>
    </source>
</reference>
<feature type="transmembrane region" description="Helical" evidence="1">
    <location>
        <begin position="12"/>
        <end position="33"/>
    </location>
</feature>
<keyword evidence="1" id="KW-0472">Membrane</keyword>